<dbReference type="KEGG" id="grc:GI584_05200"/>
<protein>
    <recommendedName>
        <fullName evidence="1">Glycoside Hydrolase 20C C-terminal domain-containing protein</fullName>
    </recommendedName>
</protein>
<dbReference type="Gene3D" id="1.20.120.670">
    <property type="entry name" value="N-acetyl-b-d-glucoasminidase"/>
    <property type="match status" value="1"/>
</dbReference>
<evidence type="ECO:0000259" key="1">
    <source>
        <dbReference type="Pfam" id="PF18088"/>
    </source>
</evidence>
<dbReference type="AlphaFoldDB" id="A0A5Q2TF79"/>
<keyword evidence="3" id="KW-1185">Reference proteome</keyword>
<gene>
    <name evidence="2" type="ORF">GI584_05200</name>
</gene>
<dbReference type="Pfam" id="PF18088">
    <property type="entry name" value="Glyco_H_20C_C"/>
    <property type="match status" value="1"/>
</dbReference>
<dbReference type="EMBL" id="CP045915">
    <property type="protein sequence ID" value="QGH33454.1"/>
    <property type="molecule type" value="Genomic_DNA"/>
</dbReference>
<dbReference type="Proteomes" id="UP000339690">
    <property type="component" value="Chromosome"/>
</dbReference>
<name>A0A5Q2TF79_9BACI</name>
<proteinExistence type="predicted"/>
<feature type="domain" description="Glycoside Hydrolase 20C C-terminal" evidence="1">
    <location>
        <begin position="2"/>
        <end position="57"/>
    </location>
</feature>
<dbReference type="InterPro" id="IPR041063">
    <property type="entry name" value="Glyco_H_20C_C"/>
</dbReference>
<evidence type="ECO:0000313" key="2">
    <source>
        <dbReference type="EMBL" id="QGH33454.1"/>
    </source>
</evidence>
<accession>A0A5Q2TF79</accession>
<organism evidence="2 3">
    <name type="scientific">Gracilibacillus salitolerans</name>
    <dbReference type="NCBI Taxonomy" id="2663022"/>
    <lineage>
        <taxon>Bacteria</taxon>
        <taxon>Bacillati</taxon>
        <taxon>Bacillota</taxon>
        <taxon>Bacilli</taxon>
        <taxon>Bacillales</taxon>
        <taxon>Bacillaceae</taxon>
        <taxon>Gracilibacillus</taxon>
    </lineage>
</organism>
<reference evidence="2 3" key="1">
    <citation type="submission" date="2019-11" db="EMBL/GenBank/DDBJ databases">
        <title>Gracilibacillus salitolerans sp. nov., a moderate halophile isolated from a saline soil in northwest China.</title>
        <authorList>
            <person name="Gan L."/>
        </authorList>
    </citation>
    <scope>NUCLEOTIDE SEQUENCE [LARGE SCALE GENOMIC DNA]</scope>
    <source>
        <strain evidence="2 3">SCU50</strain>
    </source>
</reference>
<sequence length="58" mass="6803">MQKLVHQVPELKQRIESPKTLHYAQSMDINKPFGREEMDVRYGGLLARIDTARHRLAE</sequence>
<evidence type="ECO:0000313" key="3">
    <source>
        <dbReference type="Proteomes" id="UP000339690"/>
    </source>
</evidence>